<name>A0A7R8HE91_LEPSM</name>
<dbReference type="EC" id="1.14.14.1" evidence="15"/>
<evidence type="ECO:0000256" key="6">
    <source>
        <dbReference type="ARBA" id="ARBA00022723"/>
    </source>
</evidence>
<evidence type="ECO:0000313" key="15">
    <source>
        <dbReference type="EMBL" id="CAF3025132.1"/>
    </source>
</evidence>
<dbReference type="PANTHER" id="PTHR24292:SF102">
    <property type="entry name" value="CYTOCHROME P450 FAMILY-RELATED"/>
    <property type="match status" value="1"/>
</dbReference>
<comment type="subcellular location">
    <subcellularLocation>
        <location evidence="3">Endoplasmic reticulum membrane</location>
        <topology evidence="3">Peripheral membrane protein</topology>
    </subcellularLocation>
    <subcellularLocation>
        <location evidence="2">Microsome membrane</location>
        <topology evidence="2">Peripheral membrane protein</topology>
    </subcellularLocation>
</comment>
<evidence type="ECO:0000256" key="1">
    <source>
        <dbReference type="ARBA" id="ARBA00001971"/>
    </source>
</evidence>
<protein>
    <submittedName>
        <fullName evidence="15">CYP3A</fullName>
        <ecNumber evidence="15">1.14.14.1</ecNumber>
    </submittedName>
</protein>
<keyword evidence="8" id="KW-0492">Microsome</keyword>
<keyword evidence="10 13" id="KW-0408">Iron</keyword>
<keyword evidence="7" id="KW-0256">Endoplasmic reticulum</keyword>
<accession>A0A7R8HE91</accession>
<comment type="cofactor">
    <cofactor evidence="1 13">
        <name>heme</name>
        <dbReference type="ChEBI" id="CHEBI:30413"/>
    </cofactor>
</comment>
<evidence type="ECO:0000256" key="12">
    <source>
        <dbReference type="ARBA" id="ARBA00023136"/>
    </source>
</evidence>
<dbReference type="GO" id="GO:0016712">
    <property type="term" value="F:oxidoreductase activity, acting on paired donors, with incorporation or reduction of molecular oxygen, reduced flavin or flavoprotein as one donor, and incorporation of one atom of oxygen"/>
    <property type="evidence" value="ECO:0007669"/>
    <property type="project" value="UniProtKB-EC"/>
</dbReference>
<evidence type="ECO:0000313" key="16">
    <source>
        <dbReference type="Proteomes" id="UP000675881"/>
    </source>
</evidence>
<dbReference type="EMBL" id="HG994587">
    <property type="protein sequence ID" value="CAF3025132.1"/>
    <property type="molecule type" value="Genomic_DNA"/>
</dbReference>
<dbReference type="InterPro" id="IPR002401">
    <property type="entry name" value="Cyt_P450_E_grp-I"/>
</dbReference>
<evidence type="ECO:0000256" key="14">
    <source>
        <dbReference type="RuleBase" id="RU000461"/>
    </source>
</evidence>
<feature type="binding site" description="axial binding residue" evidence="13">
    <location>
        <position position="355"/>
    </location>
    <ligand>
        <name>heme</name>
        <dbReference type="ChEBI" id="CHEBI:30413"/>
    </ligand>
    <ligandPart>
        <name>Fe</name>
        <dbReference type="ChEBI" id="CHEBI:18248"/>
    </ligandPart>
</feature>
<dbReference type="PROSITE" id="PS00086">
    <property type="entry name" value="CYTOCHROME_P450"/>
    <property type="match status" value="1"/>
</dbReference>
<dbReference type="InterPro" id="IPR017972">
    <property type="entry name" value="Cyt_P450_CS"/>
</dbReference>
<dbReference type="OrthoDB" id="1470350at2759"/>
<dbReference type="PANTHER" id="PTHR24292">
    <property type="entry name" value="CYTOCHROME P450"/>
    <property type="match status" value="1"/>
</dbReference>
<reference evidence="15" key="1">
    <citation type="submission" date="2021-02" db="EMBL/GenBank/DDBJ databases">
        <authorList>
            <person name="Bekaert M."/>
        </authorList>
    </citation>
    <scope>NUCLEOTIDE SEQUENCE</scope>
    <source>
        <strain evidence="15">IoA-00</strain>
    </source>
</reference>
<proteinExistence type="inferred from homology"/>
<keyword evidence="11 14" id="KW-0503">Monooxygenase</keyword>
<dbReference type="InterPro" id="IPR036396">
    <property type="entry name" value="Cyt_P450_sf"/>
</dbReference>
<evidence type="ECO:0000256" key="5">
    <source>
        <dbReference type="ARBA" id="ARBA00022617"/>
    </source>
</evidence>
<dbReference type="InterPro" id="IPR050476">
    <property type="entry name" value="Insect_CytP450_Detox"/>
</dbReference>
<evidence type="ECO:0000256" key="13">
    <source>
        <dbReference type="PIRSR" id="PIRSR602401-1"/>
    </source>
</evidence>
<keyword evidence="12" id="KW-0472">Membrane</keyword>
<dbReference type="SUPFAM" id="SSF48264">
    <property type="entry name" value="Cytochrome P450"/>
    <property type="match status" value="1"/>
</dbReference>
<evidence type="ECO:0000256" key="2">
    <source>
        <dbReference type="ARBA" id="ARBA00004174"/>
    </source>
</evidence>
<dbReference type="GO" id="GO:0005506">
    <property type="term" value="F:iron ion binding"/>
    <property type="evidence" value="ECO:0007669"/>
    <property type="project" value="InterPro"/>
</dbReference>
<dbReference type="FunFam" id="1.10.630.10:FF:000182">
    <property type="entry name" value="Cytochrome P450 3A4"/>
    <property type="match status" value="1"/>
</dbReference>
<evidence type="ECO:0000256" key="11">
    <source>
        <dbReference type="ARBA" id="ARBA00023033"/>
    </source>
</evidence>
<dbReference type="Gene3D" id="1.10.630.10">
    <property type="entry name" value="Cytochrome P450"/>
    <property type="match status" value="1"/>
</dbReference>
<organism evidence="15 16">
    <name type="scientific">Lepeophtheirus salmonis</name>
    <name type="common">Salmon louse</name>
    <name type="synonym">Caligus salmonis</name>
    <dbReference type="NCBI Taxonomy" id="72036"/>
    <lineage>
        <taxon>Eukaryota</taxon>
        <taxon>Metazoa</taxon>
        <taxon>Ecdysozoa</taxon>
        <taxon>Arthropoda</taxon>
        <taxon>Crustacea</taxon>
        <taxon>Multicrustacea</taxon>
        <taxon>Hexanauplia</taxon>
        <taxon>Copepoda</taxon>
        <taxon>Siphonostomatoida</taxon>
        <taxon>Caligidae</taxon>
        <taxon>Lepeophtheirus</taxon>
    </lineage>
</organism>
<dbReference type="PRINTS" id="PR00385">
    <property type="entry name" value="P450"/>
</dbReference>
<sequence length="409" mass="46750">MDIWKSYHFLTKRHSFALEALPSSVQCKVAKVQDKNLLLSLSGGSLWKLLRKDMTPVFTSGKLKEMIEPVSEIANQFVAHIETQSSEGKSIKIKHKFQGLTLDIINACAYGIKTNSSEEPDHELLRHSNMLLNDSFGAKNVITSVFILLFNLFPGMLKYVDIFGKANDELIKIANSIIETRETHNIEKKDFLNVLVQMRKKSHEDPNSLLTDEIITAQAIIFFIAGYSTTSMTLCCLTYILATHPEIQEKLYKEIVSSEDKDFSEHSYTSAVIKETLRMYPPVTLHLRACVKDTEVEGILIKNGTIVEMPIYASHYNPEFFPTPNEFKPERFFQENNLEIIPNTYRPFGDGNRSCIAYRFAMMELQLILEKLVKKFEILPTHETKMVPSKGSLFLFEVEDIGVEFKARD</sequence>
<dbReference type="GO" id="GO:0020037">
    <property type="term" value="F:heme binding"/>
    <property type="evidence" value="ECO:0007669"/>
    <property type="project" value="InterPro"/>
</dbReference>
<evidence type="ECO:0000256" key="8">
    <source>
        <dbReference type="ARBA" id="ARBA00022848"/>
    </source>
</evidence>
<evidence type="ECO:0000256" key="4">
    <source>
        <dbReference type="ARBA" id="ARBA00010617"/>
    </source>
</evidence>
<dbReference type="PRINTS" id="PR00463">
    <property type="entry name" value="EP450I"/>
</dbReference>
<keyword evidence="16" id="KW-1185">Reference proteome</keyword>
<gene>
    <name evidence="15" type="ORF">LSAA_14306</name>
</gene>
<evidence type="ECO:0000256" key="10">
    <source>
        <dbReference type="ARBA" id="ARBA00023004"/>
    </source>
</evidence>
<evidence type="ECO:0000256" key="7">
    <source>
        <dbReference type="ARBA" id="ARBA00022824"/>
    </source>
</evidence>
<dbReference type="Proteomes" id="UP000675881">
    <property type="component" value="Chromosome 8"/>
</dbReference>
<dbReference type="GO" id="GO:0005789">
    <property type="term" value="C:endoplasmic reticulum membrane"/>
    <property type="evidence" value="ECO:0007669"/>
    <property type="project" value="UniProtKB-SubCell"/>
</dbReference>
<dbReference type="AlphaFoldDB" id="A0A7R8HE91"/>
<evidence type="ECO:0000256" key="9">
    <source>
        <dbReference type="ARBA" id="ARBA00023002"/>
    </source>
</evidence>
<keyword evidence="6 13" id="KW-0479">Metal-binding</keyword>
<dbReference type="InterPro" id="IPR001128">
    <property type="entry name" value="Cyt_P450"/>
</dbReference>
<evidence type="ECO:0000256" key="3">
    <source>
        <dbReference type="ARBA" id="ARBA00004406"/>
    </source>
</evidence>
<dbReference type="Pfam" id="PF00067">
    <property type="entry name" value="p450"/>
    <property type="match status" value="1"/>
</dbReference>
<keyword evidence="9 14" id="KW-0560">Oxidoreductase</keyword>
<keyword evidence="5 13" id="KW-0349">Heme</keyword>
<comment type="similarity">
    <text evidence="4 14">Belongs to the cytochrome P450 family.</text>
</comment>